<evidence type="ECO:0000256" key="5">
    <source>
        <dbReference type="ARBA" id="ARBA00022839"/>
    </source>
</evidence>
<dbReference type="Proteomes" id="UP000065734">
    <property type="component" value="Chromosome I"/>
</dbReference>
<dbReference type="GO" id="GO:0004519">
    <property type="term" value="F:endonuclease activity"/>
    <property type="evidence" value="ECO:0007669"/>
    <property type="project" value="UniProtKB-UniRule"/>
</dbReference>
<keyword evidence="19" id="KW-1185">Reference proteome</keyword>
<dbReference type="PANTHER" id="PTHR34353">
    <property type="entry name" value="CRISPR-ASSOCIATED ENDONUCLEASE CAS1 1"/>
    <property type="match status" value="1"/>
</dbReference>
<accession>A0A0H5BQ26</accession>
<dbReference type="GO" id="GO:0051607">
    <property type="term" value="P:defense response to virus"/>
    <property type="evidence" value="ECO:0007669"/>
    <property type="project" value="UniProtKB-UniRule"/>
</dbReference>
<dbReference type="OrthoDB" id="9803119at2"/>
<dbReference type="PANTHER" id="PTHR34353:SF2">
    <property type="entry name" value="CRISPR-ASSOCIATED ENDONUCLEASE CAS1 1"/>
    <property type="match status" value="1"/>
</dbReference>
<dbReference type="Gene3D" id="1.20.120.920">
    <property type="entry name" value="CRISPR-associated endonuclease Cas1, C-terminal domain"/>
    <property type="match status" value="1"/>
</dbReference>
<feature type="binding site" evidence="14">
    <location>
        <position position="511"/>
    </location>
    <ligand>
        <name>Mn(2+)</name>
        <dbReference type="ChEBI" id="CHEBI:29035"/>
    </ligand>
</feature>
<dbReference type="Pfam" id="PF01867">
    <property type="entry name" value="Cas_Cas1"/>
    <property type="match status" value="1"/>
</dbReference>
<dbReference type="NCBIfam" id="TIGR00372">
    <property type="entry name" value="cas4"/>
    <property type="match status" value="1"/>
</dbReference>
<keyword evidence="6 14" id="KW-0460">Magnesium</keyword>
<feature type="region of interest" description="Disordered" evidence="15">
    <location>
        <begin position="1"/>
        <end position="36"/>
    </location>
</feature>
<comment type="function">
    <text evidence="14">CRISPR (clustered regularly interspaced short palindromic repeat), is an adaptive immune system that provides protection against mobile genetic elements (viruses, transposable elements and conjugative plasmids). CRISPR clusters contain spacers, sequences complementary to antecedent mobile elements, and target invading nucleic acids. CRISPR clusters are transcribed and processed into CRISPR RNA (crRNA). Acts as a dsDNA endonuclease. Involved in the integration of spacer DNA into the CRISPR cassette.</text>
</comment>
<dbReference type="InterPro" id="IPR042211">
    <property type="entry name" value="CRISPR-assoc_Cas1_N"/>
</dbReference>
<feature type="binding site" evidence="14">
    <location>
        <position position="425"/>
    </location>
    <ligand>
        <name>Mn(2+)</name>
        <dbReference type="ChEBI" id="CHEBI:29035"/>
    </ligand>
</feature>
<dbReference type="GO" id="GO:0051536">
    <property type="term" value="F:iron-sulfur cluster binding"/>
    <property type="evidence" value="ECO:0007669"/>
    <property type="project" value="UniProtKB-KW"/>
</dbReference>
<sequence>MSSSDTRSDPPAGSAPGQDALGQNLSDQGAAAPARPAARQGELALFAPPAAADEMLAPARMINEWVYCPRLAVLEWGRGEWAGNADTAAGRRAHKATETGAAPALPEPDALPDDRALKTRRLLLASERLGLTAELDVIEADDGRVVPVDIKTGKRPHVAEGAYLPERVQVCVQALLLREAGYTCEEAALWFADSRERVRVELTDELIATALGAASDLRLTVAAGRLPPPLDHSQKCVRCSLLPICLPDEVNWFRKGAIARTPPPAATPALPLYVQTPGARVTKKDFTLVVQVEGEADRAVALDEVSELVLAGPVSLTTPAVHELLRRDVPVAWMSSGFWYLGSTGGQGPRSATVRTAQYALAADEPRRLAFARELVAAKIRNSRTILRRNWRGEDGERGPLLDRLALLADRTARAETAAALLGLEGEAAALYFRALPKLFTDAVAALPAFAFERRNRRPPADPVNACLSLIYAVLTRTFSSAISVAGLDPWKGVYHAERPGRPALALDLIEPFRPVLADSAVLMALNNGELAPDDFVSAAGGCNLKPKARRALIAAYERRLDQETTHPAFGYQVSMRRLIQIQARLFARFVCGEIPRYPHYVPR</sequence>
<comment type="subunit">
    <text evidence="13 14">Homodimer, forms a heterotetramer with a Cas2 homodimer.</text>
</comment>
<dbReference type="HAMAP" id="MF_01470">
    <property type="entry name" value="Cas1"/>
    <property type="match status" value="1"/>
</dbReference>
<reference evidence="18" key="2">
    <citation type="submission" date="2015-11" db="EMBL/GenBank/DDBJ databases">
        <authorList>
            <person name="Zhang Y."/>
            <person name="Guo Z."/>
        </authorList>
    </citation>
    <scope>NUCLEOTIDE SEQUENCE</scope>
    <source>
        <strain evidence="18">1</strain>
    </source>
</reference>
<evidence type="ECO:0000256" key="6">
    <source>
        <dbReference type="ARBA" id="ARBA00022842"/>
    </source>
</evidence>
<keyword evidence="9 14" id="KW-0051">Antiviral defense</keyword>
<evidence type="ECO:0000259" key="16">
    <source>
        <dbReference type="Pfam" id="PF01930"/>
    </source>
</evidence>
<evidence type="ECO:0000256" key="4">
    <source>
        <dbReference type="ARBA" id="ARBA00022801"/>
    </source>
</evidence>
<evidence type="ECO:0000256" key="7">
    <source>
        <dbReference type="ARBA" id="ARBA00023004"/>
    </source>
</evidence>
<dbReference type="InterPro" id="IPR050646">
    <property type="entry name" value="Cas1"/>
</dbReference>
<dbReference type="InterPro" id="IPR002729">
    <property type="entry name" value="CRISPR-assoc_Cas1"/>
</dbReference>
<keyword evidence="8" id="KW-0411">Iron-sulfur</keyword>
<organism evidence="18 19">
    <name type="scientific">Blastochloris viridis</name>
    <name type="common">Rhodopseudomonas viridis</name>
    <dbReference type="NCBI Taxonomy" id="1079"/>
    <lineage>
        <taxon>Bacteria</taxon>
        <taxon>Pseudomonadati</taxon>
        <taxon>Pseudomonadota</taxon>
        <taxon>Alphaproteobacteria</taxon>
        <taxon>Hyphomicrobiales</taxon>
        <taxon>Blastochloridaceae</taxon>
        <taxon>Blastochloris</taxon>
    </lineage>
</organism>
<dbReference type="InterPro" id="IPR022765">
    <property type="entry name" value="Dna2/Cas4_DUF83"/>
</dbReference>
<dbReference type="KEGG" id="bvr:BVIR_2086"/>
<evidence type="ECO:0000256" key="9">
    <source>
        <dbReference type="ARBA" id="ARBA00023118"/>
    </source>
</evidence>
<dbReference type="InterPro" id="IPR042206">
    <property type="entry name" value="CRISPR-assoc_Cas1_C"/>
</dbReference>
<keyword evidence="10 14" id="KW-0238">DNA-binding</keyword>
<gene>
    <name evidence="14" type="primary">cas1</name>
    <name evidence="17" type="ORF">BV133_2645</name>
    <name evidence="18" type="ORF">BVIRIDIS_15310</name>
</gene>
<dbReference type="InterPro" id="IPR011604">
    <property type="entry name" value="PDDEXK-like_dom_sf"/>
</dbReference>
<dbReference type="CDD" id="cd09634">
    <property type="entry name" value="Cas1_I-II-III"/>
    <property type="match status" value="1"/>
</dbReference>
<feature type="binding site" evidence="14">
    <location>
        <position position="496"/>
    </location>
    <ligand>
        <name>Mn(2+)</name>
        <dbReference type="ChEBI" id="CHEBI:29035"/>
    </ligand>
</feature>
<proteinExistence type="inferred from homology"/>
<dbReference type="AlphaFoldDB" id="A0A0H5BQ26"/>
<comment type="catalytic activity">
    <reaction evidence="12">
        <text>exonucleolytic cleavage in the 5'- to 3'-direction to yield nucleoside 3'-phosphates.</text>
        <dbReference type="EC" id="3.1.12.1"/>
    </reaction>
</comment>
<keyword evidence="3 14" id="KW-0255">Endonuclease</keyword>
<keyword evidence="11 14" id="KW-0464">Manganese</keyword>
<dbReference type="EMBL" id="LN907867">
    <property type="protein sequence ID" value="CUU42519.1"/>
    <property type="molecule type" value="Genomic_DNA"/>
</dbReference>
<dbReference type="PATRIC" id="fig|1079.6.peg.2165"/>
<evidence type="ECO:0000256" key="2">
    <source>
        <dbReference type="ARBA" id="ARBA00022723"/>
    </source>
</evidence>
<dbReference type="InterPro" id="IPR013343">
    <property type="entry name" value="CRISPR-assoc_prot_Cas4"/>
</dbReference>
<dbReference type="RefSeq" id="WP_082416964.1">
    <property type="nucleotide sequence ID" value="NZ_AP014854.2"/>
</dbReference>
<keyword evidence="7" id="KW-0408">Iron</keyword>
<feature type="domain" description="DUF83" evidence="16">
    <location>
        <begin position="61"/>
        <end position="246"/>
    </location>
</feature>
<evidence type="ECO:0000256" key="14">
    <source>
        <dbReference type="HAMAP-Rule" id="MF_01470"/>
    </source>
</evidence>
<evidence type="ECO:0000313" key="17">
    <source>
        <dbReference type="EMBL" id="BAS00239.1"/>
    </source>
</evidence>
<evidence type="ECO:0000313" key="19">
    <source>
        <dbReference type="Proteomes" id="UP000065734"/>
    </source>
</evidence>
<evidence type="ECO:0000256" key="12">
    <source>
        <dbReference type="ARBA" id="ARBA00033996"/>
    </source>
</evidence>
<evidence type="ECO:0000256" key="11">
    <source>
        <dbReference type="ARBA" id="ARBA00023211"/>
    </source>
</evidence>
<dbReference type="GO" id="GO:0046872">
    <property type="term" value="F:metal ion binding"/>
    <property type="evidence" value="ECO:0007669"/>
    <property type="project" value="UniProtKB-UniRule"/>
</dbReference>
<name>A0A0H5BQ26_BLAVI</name>
<reference evidence="19" key="3">
    <citation type="journal article" date="2016" name="Genome Announc.">
        <title>Revised genome sequence of the purple photosynthetic bacterium Blastochloris viridis.</title>
        <authorList>
            <person name="Liu L.N."/>
            <person name="Faulkner M."/>
            <person name="Liu X."/>
            <person name="Huang F."/>
            <person name="Darby A.C."/>
            <person name="Hall N."/>
        </authorList>
    </citation>
    <scope>NUCLEOTIDE SEQUENCE [LARGE SCALE GENOMIC DNA]</scope>
    <source>
        <strain evidence="19">ATCC 19567 / DSM 133 / F</strain>
    </source>
</reference>
<evidence type="ECO:0000256" key="3">
    <source>
        <dbReference type="ARBA" id="ARBA00022759"/>
    </source>
</evidence>
<evidence type="ECO:0000256" key="15">
    <source>
        <dbReference type="SAM" id="MobiDB-lite"/>
    </source>
</evidence>
<dbReference type="GO" id="GO:0003677">
    <property type="term" value="F:DNA binding"/>
    <property type="evidence" value="ECO:0007669"/>
    <property type="project" value="UniProtKB-KW"/>
</dbReference>
<dbReference type="Gene3D" id="3.90.320.10">
    <property type="match status" value="1"/>
</dbReference>
<keyword evidence="2 14" id="KW-0479">Metal-binding</keyword>
<dbReference type="Pfam" id="PF01930">
    <property type="entry name" value="Cas_Cas4"/>
    <property type="match status" value="1"/>
</dbReference>
<evidence type="ECO:0000256" key="1">
    <source>
        <dbReference type="ARBA" id="ARBA00022722"/>
    </source>
</evidence>
<keyword evidence="1 14" id="KW-0540">Nuclease</keyword>
<dbReference type="NCBIfam" id="TIGR00287">
    <property type="entry name" value="cas1"/>
    <property type="match status" value="1"/>
</dbReference>
<dbReference type="EMBL" id="AP014854">
    <property type="protein sequence ID" value="BAS00239.1"/>
    <property type="molecule type" value="Genomic_DNA"/>
</dbReference>
<evidence type="ECO:0000256" key="10">
    <source>
        <dbReference type="ARBA" id="ARBA00023125"/>
    </source>
</evidence>
<reference evidence="17" key="1">
    <citation type="journal article" date="2015" name="Genome Announc.">
        <title>Complete Genome Sequence of the Bacteriochlorophyll b-Producing Photosynthetic Bacterium Blastochloris viridis.</title>
        <authorList>
            <person name="Tsukatani Y."/>
            <person name="Hirose Y."/>
            <person name="Harada J."/>
            <person name="Misawa N."/>
            <person name="Mori K."/>
            <person name="Inoue K."/>
            <person name="Tamiaki H."/>
        </authorList>
    </citation>
    <scope>NUCLEOTIDE SEQUENCE [LARGE SCALE GENOMIC DNA]</scope>
    <source>
        <strain evidence="17">DSM 133</strain>
    </source>
</reference>
<protein>
    <recommendedName>
        <fullName evidence="14">CRISPR-associated endonuclease Cas1</fullName>
        <ecNumber evidence="14">3.1.-.-</ecNumber>
    </recommendedName>
</protein>
<dbReference type="STRING" id="1079.BVIR_2086"/>
<keyword evidence="4 14" id="KW-0378">Hydrolase</keyword>
<comment type="cofactor">
    <cofactor evidence="14">
        <name>Mg(2+)</name>
        <dbReference type="ChEBI" id="CHEBI:18420"/>
    </cofactor>
    <cofactor evidence="14">
        <name>Mn(2+)</name>
        <dbReference type="ChEBI" id="CHEBI:29035"/>
    </cofactor>
</comment>
<comment type="similarity">
    <text evidence="14">Belongs to the CRISPR-associated endonuclease Cas1 family.</text>
</comment>
<keyword evidence="5 17" id="KW-0269">Exonuclease</keyword>
<evidence type="ECO:0000256" key="8">
    <source>
        <dbReference type="ARBA" id="ARBA00023014"/>
    </source>
</evidence>
<dbReference type="EC" id="3.1.-.-" evidence="14"/>
<evidence type="ECO:0000313" key="18">
    <source>
        <dbReference type="EMBL" id="CUU42519.1"/>
    </source>
</evidence>
<dbReference type="GO" id="GO:0004527">
    <property type="term" value="F:exonuclease activity"/>
    <property type="evidence" value="ECO:0007669"/>
    <property type="project" value="UniProtKB-KW"/>
</dbReference>
<feature type="region of interest" description="Disordered" evidence="15">
    <location>
        <begin position="88"/>
        <end position="110"/>
    </location>
</feature>
<dbReference type="GO" id="GO:0043571">
    <property type="term" value="P:maintenance of CRISPR repeat elements"/>
    <property type="evidence" value="ECO:0007669"/>
    <property type="project" value="UniProtKB-UniRule"/>
</dbReference>
<dbReference type="Gene3D" id="3.100.10.20">
    <property type="entry name" value="CRISPR-associated endonuclease Cas1, N-terminal domain"/>
    <property type="match status" value="1"/>
</dbReference>
<evidence type="ECO:0000256" key="13">
    <source>
        <dbReference type="ARBA" id="ARBA00038592"/>
    </source>
</evidence>